<feature type="transmembrane region" description="Helical" evidence="8">
    <location>
        <begin position="6"/>
        <end position="26"/>
    </location>
</feature>
<evidence type="ECO:0000256" key="1">
    <source>
        <dbReference type="ARBA" id="ARBA00004370"/>
    </source>
</evidence>
<name>I4EIT9_9BACT</name>
<dbReference type="GO" id="GO:0016491">
    <property type="term" value="F:oxidoreductase activity"/>
    <property type="evidence" value="ECO:0007669"/>
    <property type="project" value="UniProtKB-KW"/>
</dbReference>
<evidence type="ECO:0000256" key="8">
    <source>
        <dbReference type="SAM" id="Phobius"/>
    </source>
</evidence>
<gene>
    <name evidence="9" type="ORF">NITHO_3630007</name>
</gene>
<feature type="transmembrane region" description="Helical" evidence="8">
    <location>
        <begin position="38"/>
        <end position="65"/>
    </location>
</feature>
<comment type="caution">
    <text evidence="9">The sequence shown here is derived from an EMBL/GenBank/DDBJ whole genome shotgun (WGS) entry which is preliminary data.</text>
</comment>
<dbReference type="GO" id="GO:0046872">
    <property type="term" value="F:metal ion binding"/>
    <property type="evidence" value="ECO:0007669"/>
    <property type="project" value="UniProtKB-KW"/>
</dbReference>
<reference evidence="9 10" key="1">
    <citation type="journal article" date="2012" name="ISME J.">
        <title>Nitrification expanded: discovery, physiology and genomics of a nitrite-oxidizing bacterium from the phylum Chloroflexi.</title>
        <authorList>
            <person name="Sorokin D.Y."/>
            <person name="Lucker S."/>
            <person name="Vejmelkova D."/>
            <person name="Kostrikina N.A."/>
            <person name="Kleerebezem R."/>
            <person name="Rijpstra W.I."/>
            <person name="Damste J.S."/>
            <person name="Le Paslier D."/>
            <person name="Muyzer G."/>
            <person name="Wagner M."/>
            <person name="van Loosdrecht M.C."/>
            <person name="Daims H."/>
        </authorList>
    </citation>
    <scope>NUCLEOTIDE SEQUENCE [LARGE SCALE GENOMIC DNA]</scope>
    <source>
        <strain evidence="10">none</strain>
    </source>
</reference>
<keyword evidence="6" id="KW-0408">Iron</keyword>
<dbReference type="EMBL" id="CAGS01000294">
    <property type="protein sequence ID" value="CCF84601.1"/>
    <property type="molecule type" value="Genomic_DNA"/>
</dbReference>
<evidence type="ECO:0000256" key="6">
    <source>
        <dbReference type="ARBA" id="ARBA00023004"/>
    </source>
</evidence>
<dbReference type="GO" id="GO:0016020">
    <property type="term" value="C:membrane"/>
    <property type="evidence" value="ECO:0007669"/>
    <property type="project" value="UniProtKB-SubCell"/>
</dbReference>
<dbReference type="InterPro" id="IPR039023">
    <property type="entry name" value="SdhC_prok"/>
</dbReference>
<proteinExistence type="predicted"/>
<dbReference type="PANTHER" id="PTHR41910">
    <property type="entry name" value="SUCCINATE DEHYDROGENASE 2 MEMBRANE SUBUNIT SDHC"/>
    <property type="match status" value="1"/>
</dbReference>
<feature type="transmembrane region" description="Helical" evidence="8">
    <location>
        <begin position="115"/>
        <end position="141"/>
    </location>
</feature>
<dbReference type="Pfam" id="PF01127">
    <property type="entry name" value="Sdh_cyt"/>
    <property type="match status" value="1"/>
</dbReference>
<dbReference type="PANTHER" id="PTHR41910:SF1">
    <property type="entry name" value="SUCCINATE DEHYDROGENASE HYDROPHOBIC MEMBRANE ANCHOR SUBUNIT"/>
    <property type="match status" value="1"/>
</dbReference>
<evidence type="ECO:0000256" key="7">
    <source>
        <dbReference type="ARBA" id="ARBA00023136"/>
    </source>
</evidence>
<dbReference type="SUPFAM" id="SSF81343">
    <property type="entry name" value="Fumarate reductase respiratory complex transmembrane subunits"/>
    <property type="match status" value="1"/>
</dbReference>
<comment type="subcellular location">
    <subcellularLocation>
        <location evidence="1">Membrane</location>
    </subcellularLocation>
</comment>
<evidence type="ECO:0000313" key="10">
    <source>
        <dbReference type="Proteomes" id="UP000004221"/>
    </source>
</evidence>
<dbReference type="Proteomes" id="UP000004221">
    <property type="component" value="Unassembled WGS sequence"/>
</dbReference>
<sequence>MALYLPLIIYSVLIAVIALVIVRPLLAYRREPRMWAWALNRLAGISIVLFLFIHIGEMTAMAWGADAYNEAISIYKQDWFRPFEVLLVGAVVYHGIYGLRVMLLDFWKPGARNDWRLIVGGAIAILALMGPTALIMLWPAIS</sequence>
<dbReference type="RefSeq" id="WP_008478867.1">
    <property type="nucleotide sequence ID" value="NZ_CAGS01000294.1"/>
</dbReference>
<evidence type="ECO:0000256" key="5">
    <source>
        <dbReference type="ARBA" id="ARBA00022989"/>
    </source>
</evidence>
<dbReference type="AlphaFoldDB" id="I4EIT9"/>
<keyword evidence="10" id="KW-1185">Reference proteome</keyword>
<evidence type="ECO:0000256" key="2">
    <source>
        <dbReference type="ARBA" id="ARBA00022617"/>
    </source>
</evidence>
<organism evidence="9 10">
    <name type="scientific">Nitrolancea hollandica Lb</name>
    <dbReference type="NCBI Taxonomy" id="1129897"/>
    <lineage>
        <taxon>Bacteria</taxon>
        <taxon>Pseudomonadati</taxon>
        <taxon>Thermomicrobiota</taxon>
        <taxon>Thermomicrobia</taxon>
        <taxon>Sphaerobacterales</taxon>
        <taxon>Sphaerobacterineae</taxon>
        <taxon>Sphaerobacteraceae</taxon>
        <taxon>Nitrolancea</taxon>
    </lineage>
</organism>
<evidence type="ECO:0000256" key="4">
    <source>
        <dbReference type="ARBA" id="ARBA00022723"/>
    </source>
</evidence>
<dbReference type="InterPro" id="IPR000701">
    <property type="entry name" value="SuccDH_FuR_B_TM-su"/>
</dbReference>
<keyword evidence="3 8" id="KW-0812">Transmembrane</keyword>
<protein>
    <submittedName>
        <fullName evidence="9">Putative Succinate dehydrogenase, cytochrome b subunit</fullName>
        <ecNumber evidence="9">1.3.99.1</ecNumber>
    </submittedName>
</protein>
<evidence type="ECO:0000256" key="3">
    <source>
        <dbReference type="ARBA" id="ARBA00022692"/>
    </source>
</evidence>
<dbReference type="InterPro" id="IPR034804">
    <property type="entry name" value="SQR/QFR_C/D"/>
</dbReference>
<evidence type="ECO:0000313" key="9">
    <source>
        <dbReference type="EMBL" id="CCF84601.1"/>
    </source>
</evidence>
<keyword evidence="9" id="KW-0560">Oxidoreductase</keyword>
<accession>I4EIT9</accession>
<dbReference type="Gene3D" id="1.20.1300.10">
    <property type="entry name" value="Fumarate reductase/succinate dehydrogenase, transmembrane subunit"/>
    <property type="match status" value="1"/>
</dbReference>
<feature type="transmembrane region" description="Helical" evidence="8">
    <location>
        <begin position="85"/>
        <end position="103"/>
    </location>
</feature>
<keyword evidence="2" id="KW-0349">Heme</keyword>
<dbReference type="OrthoDB" id="9789209at2"/>
<keyword evidence="7 8" id="KW-0472">Membrane</keyword>
<keyword evidence="5 8" id="KW-1133">Transmembrane helix</keyword>
<dbReference type="EC" id="1.3.99.1" evidence="9"/>
<keyword evidence="4" id="KW-0479">Metal-binding</keyword>